<dbReference type="EMBL" id="MF418659">
    <property type="protein sequence ID" value="ATL76527.1"/>
    <property type="molecule type" value="Genomic_DNA"/>
</dbReference>
<reference evidence="1" key="1">
    <citation type="submission" date="2017-06" db="EMBL/GenBank/DDBJ databases">
        <title>Complete Chloroplast Genome Sequence of Chenopodium album.</title>
        <authorList>
            <person name="Jashmi R.K."/>
            <person name="Thongam B."/>
        </authorList>
    </citation>
    <scope>NUCLEOTIDE SEQUENCE</scope>
    <source>
        <tissue evidence="1">Leaf</tissue>
    </source>
</reference>
<name>A0A291S7V1_CHEAL</name>
<gene>
    <name evidence="1" type="primary">psbK</name>
</gene>
<evidence type="ECO:0000313" key="1">
    <source>
        <dbReference type="EMBL" id="ATL76527.1"/>
    </source>
</evidence>
<dbReference type="AlphaFoldDB" id="A0A291S7V1"/>
<sequence length="30" mass="3373">MLNIFSLMCLNSALYSSSFLFAKLPEATLF</sequence>
<keyword evidence="1" id="KW-0934">Plastid</keyword>
<organism evidence="1">
    <name type="scientific">Chenopodium album</name>
    <name type="common">Fat hen</name>
    <dbReference type="NCBI Taxonomy" id="3559"/>
    <lineage>
        <taxon>Eukaryota</taxon>
        <taxon>Viridiplantae</taxon>
        <taxon>Streptophyta</taxon>
        <taxon>Embryophyta</taxon>
        <taxon>Tracheophyta</taxon>
        <taxon>Spermatophyta</taxon>
        <taxon>Magnoliopsida</taxon>
        <taxon>eudicotyledons</taxon>
        <taxon>Gunneridae</taxon>
        <taxon>Pentapetalae</taxon>
        <taxon>Caryophyllales</taxon>
        <taxon>Chenopodiaceae</taxon>
        <taxon>Chenopodioideae</taxon>
        <taxon>Atripliceae</taxon>
        <taxon>Chenopodium</taxon>
    </lineage>
</organism>
<geneLocation type="plastid" evidence="1"/>
<accession>A0A291S7V1</accession>
<proteinExistence type="predicted"/>
<protein>
    <submittedName>
        <fullName evidence="1">Photosystem II protein K</fullName>
    </submittedName>
</protein>